<protein>
    <recommendedName>
        <fullName evidence="3">Fibronectin type-III domain-containing protein</fullName>
    </recommendedName>
</protein>
<evidence type="ECO:0000259" key="3">
    <source>
        <dbReference type="PROSITE" id="PS50853"/>
    </source>
</evidence>
<dbReference type="Gene3D" id="2.60.40.1220">
    <property type="match status" value="3"/>
</dbReference>
<name>A0A1F7WEL1_9BACT</name>
<proteinExistence type="predicted"/>
<dbReference type="Gene3D" id="2.60.40.10">
    <property type="entry name" value="Immunoglobulins"/>
    <property type="match status" value="2"/>
</dbReference>
<gene>
    <name evidence="4" type="ORF">A2480_03105</name>
</gene>
<feature type="compositionally biased region" description="Gly residues" evidence="2">
    <location>
        <begin position="2623"/>
        <end position="2635"/>
    </location>
</feature>
<dbReference type="SUPFAM" id="SSF49452">
    <property type="entry name" value="Starch-binding domain-like"/>
    <property type="match status" value="3"/>
</dbReference>
<dbReference type="InterPro" id="IPR003961">
    <property type="entry name" value="FN3_dom"/>
</dbReference>
<feature type="region of interest" description="Disordered" evidence="2">
    <location>
        <begin position="2616"/>
        <end position="2665"/>
    </location>
</feature>
<evidence type="ECO:0000313" key="4">
    <source>
        <dbReference type="EMBL" id="OGM00987.1"/>
    </source>
</evidence>
<dbReference type="GO" id="GO:0030246">
    <property type="term" value="F:carbohydrate binding"/>
    <property type="evidence" value="ECO:0007669"/>
    <property type="project" value="InterPro"/>
</dbReference>
<dbReference type="Proteomes" id="UP000176988">
    <property type="component" value="Unassembled WGS sequence"/>
</dbReference>
<organism evidence="4 5">
    <name type="scientific">Candidatus Uhrbacteria bacterium RIFOXYC2_FULL_47_19</name>
    <dbReference type="NCBI Taxonomy" id="1802424"/>
    <lineage>
        <taxon>Bacteria</taxon>
        <taxon>Candidatus Uhriibacteriota</taxon>
    </lineage>
</organism>
<dbReference type="CDD" id="cd00063">
    <property type="entry name" value="FN3"/>
    <property type="match status" value="1"/>
</dbReference>
<dbReference type="Pfam" id="PF13620">
    <property type="entry name" value="CarboxypepD_reg"/>
    <property type="match status" value="2"/>
</dbReference>
<dbReference type="EMBL" id="MGFG01000020">
    <property type="protein sequence ID" value="OGM00987.1"/>
    <property type="molecule type" value="Genomic_DNA"/>
</dbReference>
<evidence type="ECO:0000256" key="1">
    <source>
        <dbReference type="ARBA" id="ARBA00022729"/>
    </source>
</evidence>
<feature type="domain" description="Fibronectin type-III" evidence="3">
    <location>
        <begin position="2527"/>
        <end position="2623"/>
    </location>
</feature>
<feature type="region of interest" description="Disordered" evidence="2">
    <location>
        <begin position="2342"/>
        <end position="2363"/>
    </location>
</feature>
<dbReference type="InterPro" id="IPR013784">
    <property type="entry name" value="Carb-bd-like_fold"/>
</dbReference>
<dbReference type="SUPFAM" id="SSF49265">
    <property type="entry name" value="Fibronectin type III"/>
    <property type="match status" value="1"/>
</dbReference>
<sequence length="2846" mass="291073">MKLSPFLKRVSRRPAETLLTLVLVIASSGLGSLIAPLPAMAASTITVSTSGLINGGFPGAPIPASSPASAVLKLSVTASSALQTLNSVTVNFSGTGLVQADLADIATDDSSGVALYDDEGGTAGNFDGTDSVITLAASPDWTGETTNITLTPATPVPLISGTPVIFYVAIRTSALLVNDHRIVASVLANGVVTSDGSGPATTFNAFELRADTAPAQIVSVGGFVGSASVNVRFNKPVQRVGGGSLIAASFTYVDGGGAAQTISSVAHTPGQDFATLTMSAVLDAGDIDGTPATIAAASSAIADMGGNVIGTDAVEMASAIEISTSTIPTAIIGTTYTTISPLVAFSAIGGTSPYIFESAGEPDTEVLTNAGLSLVDDGGTYKITGTVLSVPGSYPLYIRATDSAGTPQEAVRRYNLNVGTSAGAVPGVTSVVPGGAPLGASSLAVAITGSNTHFSGSSTIQFISGGSADANVTATISSSTTTTLNLSVSVAGGATVGPHDVRVTTGAEIVEMPGGFGVFPAGDSGLNLQSPTDAATGISIPPTFNFSPSTNPSAATYRVTLKSTSNFSGAALWDYAFPKPADAENSNGSHCNLTGCNVNYGAGSFRIITQPTPLEPNTTYYWQVRTYSQAPSAVSDAVAPLEGTPVRGFTTISSVMDIMPPNIMHRPVFQTTASTDLTLLARVDDNFASPTSTPALTTTVNYCVGVDCDPGTGTQASGTSIGNGFFTFTIPGASVGIAGTIVRYYLGASDGTNTAIFRDMDETPFRVTSIAAGVGTITGSVVNDSDECPEGIQGATVFAEGTGFMTTTDGSCEYTLSGLPTGIYDIVALKTGYADRIINGIPAGSTSIVFSLPMGFGGGFGGDGTRPHVMFTGPGENSTGIPGGDSYFKVFVAFDKPMSQSSITDTGNLTINEINPATGELTNITSKGDWDYYASSAGVDRVPPASNMAVFSLSQVGCDGSPCTLGDGKTIAVIVTDSATDTAGNSVMGNQPDGSFSFTFSTGTTFSGSFGEGEVFGSGEFIPPHVIGMTPPPGSLDVPVDRRVVVSFSDAMADDTIGTYLLKSYIKLYSVSGVTETDVSSLISATTLDSAKRNATLTLTGSLAASTRYRLKVLGGAKAATGLTVGPPESSSAVMFTGEFRTGTGTDVGIPTVNGTFPDNTATNVPVNLNAVSIGFSRDMDMSTISTSTVYLSIGSTAVNGSVEYRAAERTAYFVPRSALTASTTYTINVTTGAQALNGTAIATAVARTFTTGSADVLAPSIQFGNADDFSLAVTFSEPMNASRATDTINFTASVLKPANYVLKYATMGEDSSAGTVLTVPAAATFSYDQVTNTVKIAGYHADAIDPATLRGKELYVAITGVKDLSGNSITTDDGANTARMMILNSATTQGALGPMGMTGDSFSDQGGFTPDNFDSGTFGFAPQAEVRPFNTMPGQLTIYGIRLPISRQIPASGAVVVTFPIGFDVSAARQDVNSPMRQDLNGPGTGNVTFKCATAGAPTGASCSGTANADDAGVAQGGLAGDGVVVDTASRSVKIYLSAATNVEGHDFLTIDIAGIRNTTVPKDMNTSGYTADIKTKNGTTLLETATSMPFFIQSGGTGSFTLGGTITATGNVSSGTMQVYLMSPLTGPLETTSTNFSGGETATYSFTGLPAGEFMISTDQLVLIDAAEYVGKANPERIGLTANKTYNFTMASASSGGTVVTVNLTGPANEPLDVFAGSPTGFRVKQVTLNGGGTGSTTLNLPNGEWNIGVGPQTPKGFSGPPPAPSYLPPRNKQATIANPVCTVDGTVGCTIAFALTTSDKTIRGLVKDGSGKVMANAEVFAYSPNGGFGTNATTATNGAFTLNVVSGSYVVGAFIPGMPTSKEVPVVVTDHATTYLLIDGSSTAITPAAAATSFILKVAKPDYTISGRVTDGTSIVQGASVYAYRTNGPGHADVMTDSSGNYTLYVGAGTWNVGAFLPQYGRLSEQSVTVSTANVTSINFSPSQTGTGTFYTVSGTVTSGGTPVSGAFVRLMGNNTNNEVMTGVDGTYSMKAPSCATAGCYTLKAFAPSIGEFPPLAAFSVTSDTAGKDFTLAAPRTLTITFSASVARGFVDMFATNGSGARIDVSNSTVATLTLPDGNYRVRVDVPGTAIGPSNISGDGYNSTTGVFTVSAANTALTVTLPTRRTITGKVTDSTDNIANAWVEIVNPTTGVHFGTQTNSTAGPDTNFSFSVADGTYFINAMKPGYFRQPTTIIVGADTTTQTLIMTAATTTIAGQVLIGATGAPNSFVRGEKMGGGFSGTQADANGNYVLPVDSGEWKIYAVAEGYQEAGYASNPIDVSSGSVTGKNITLTTAVNMASPRSRPITPSSGGTIDDQDSGLRLNVPANALGTSNSSGTLTARETNNVRSTDTAYLVMVYDSQTETYVPAAKELSATDSDGNPITNLEGSVSLEMDYTIAELAATRSALDSSIDTRTEADMLTMAYWDATNQSWTPLPSTVTYRDSDGDIVNEPEEDLSNVSIVTVSATTNHFSLYAPIVSTDPSAPSTPSGLAASATSTSQINLSWTQTSGATGYDIYRSTTVGGTYSRLGSEPTVSSGSTVTYSDTGLSASTTYYYKISAINANGESASTSAVSATTSSAGGGGAGGGGGSSGSVIPPTTTPVTDASDPDSFVDNSSSFPTGTHERVAYNEAEMAAPSSDTTGVGVYSSEVAIFNTPTIDVDKGILPPPADVWLPCVGGGLIKTQDGSAVYYCGKNGRRYVFPHQNIYSTWYGNFDSVESVLNEDLAAVPLAGTVTYRPGVKMVKIQSDPKVYAVSRNGLLRWVTSEEIATELYGQNWNRQIDDVNPAFFFSYTIGDPIEAAE</sequence>
<dbReference type="Pfam" id="PF13205">
    <property type="entry name" value="Big_5"/>
    <property type="match status" value="2"/>
</dbReference>
<keyword evidence="1" id="KW-0732">Signal</keyword>
<evidence type="ECO:0000256" key="2">
    <source>
        <dbReference type="SAM" id="MobiDB-lite"/>
    </source>
</evidence>
<dbReference type="InterPro" id="IPR032812">
    <property type="entry name" value="SbsA_Ig"/>
</dbReference>
<comment type="caution">
    <text evidence="4">The sequence shown here is derived from an EMBL/GenBank/DDBJ whole genome shotgun (WGS) entry which is preliminary data.</text>
</comment>
<dbReference type="Pfam" id="PF00041">
    <property type="entry name" value="fn3"/>
    <property type="match status" value="1"/>
</dbReference>
<dbReference type="PROSITE" id="PS50853">
    <property type="entry name" value="FN3"/>
    <property type="match status" value="1"/>
</dbReference>
<dbReference type="InterPro" id="IPR008969">
    <property type="entry name" value="CarboxyPept-like_regulatory"/>
</dbReference>
<dbReference type="STRING" id="1802424.A2480_03105"/>
<accession>A0A1F7WEL1</accession>
<dbReference type="SMART" id="SM00060">
    <property type="entry name" value="FN3"/>
    <property type="match status" value="1"/>
</dbReference>
<reference evidence="4 5" key="1">
    <citation type="journal article" date="2016" name="Nat. Commun.">
        <title>Thousands of microbial genomes shed light on interconnected biogeochemical processes in an aquifer system.</title>
        <authorList>
            <person name="Anantharaman K."/>
            <person name="Brown C.T."/>
            <person name="Hug L.A."/>
            <person name="Sharon I."/>
            <person name="Castelle C.J."/>
            <person name="Probst A.J."/>
            <person name="Thomas B.C."/>
            <person name="Singh A."/>
            <person name="Wilkins M.J."/>
            <person name="Karaoz U."/>
            <person name="Brodie E.L."/>
            <person name="Williams K.H."/>
            <person name="Hubbard S.S."/>
            <person name="Banfield J.F."/>
        </authorList>
    </citation>
    <scope>NUCLEOTIDE SEQUENCE [LARGE SCALE GENOMIC DNA]</scope>
</reference>
<dbReference type="Gene3D" id="2.60.40.1120">
    <property type="entry name" value="Carboxypeptidase-like, regulatory domain"/>
    <property type="match status" value="5"/>
</dbReference>
<dbReference type="InterPro" id="IPR036116">
    <property type="entry name" value="FN3_sf"/>
</dbReference>
<evidence type="ECO:0000313" key="5">
    <source>
        <dbReference type="Proteomes" id="UP000176988"/>
    </source>
</evidence>
<feature type="compositionally biased region" description="Low complexity" evidence="2">
    <location>
        <begin position="2636"/>
        <end position="2647"/>
    </location>
</feature>
<dbReference type="InterPro" id="IPR014755">
    <property type="entry name" value="Cu-Rt/internalin_Ig-like"/>
</dbReference>
<dbReference type="InterPro" id="IPR013783">
    <property type="entry name" value="Ig-like_fold"/>
</dbReference>
<dbReference type="SUPFAM" id="SSF49464">
    <property type="entry name" value="Carboxypeptidase regulatory domain-like"/>
    <property type="match status" value="3"/>
</dbReference>